<evidence type="ECO:0000313" key="3">
    <source>
        <dbReference type="Proteomes" id="UP000197058"/>
    </source>
</evidence>
<gene>
    <name evidence="2" type="ORF">CEP64_08085</name>
</gene>
<dbReference type="GO" id="GO:0008758">
    <property type="term" value="F:UDP-2,3-diacylglucosamine hydrolase activity"/>
    <property type="evidence" value="ECO:0007669"/>
    <property type="project" value="TreeGrafter"/>
</dbReference>
<accession>A0AAI8DG92</accession>
<feature type="domain" description="Calcineurin-like phosphoesterase" evidence="1">
    <location>
        <begin position="26"/>
        <end position="191"/>
    </location>
</feature>
<dbReference type="Gene3D" id="3.60.21.10">
    <property type="match status" value="1"/>
</dbReference>
<organism evidence="2 3">
    <name type="scientific">Mammaliicoccus sciuri</name>
    <name type="common">Staphylococcus sciuri</name>
    <dbReference type="NCBI Taxonomy" id="1296"/>
    <lineage>
        <taxon>Bacteria</taxon>
        <taxon>Bacillati</taxon>
        <taxon>Bacillota</taxon>
        <taxon>Bacilli</taxon>
        <taxon>Bacillales</taxon>
        <taxon>Staphylococcaceae</taxon>
        <taxon>Mammaliicoccus</taxon>
    </lineage>
</organism>
<dbReference type="Proteomes" id="UP000197058">
    <property type="component" value="Chromosome"/>
</dbReference>
<reference evidence="3" key="1">
    <citation type="submission" date="2017-06" db="EMBL/GenBank/DDBJ databases">
        <title>FDA dAtabase for Regulatory Grade micrObial Sequences (FDA-ARGOS): Supporting development and validation of Infectious Disease Dx tests.</title>
        <authorList>
            <person name="Campos J."/>
            <person name="Goldberg B."/>
            <person name="Tallon L."/>
            <person name="Sadzewicz L."/>
            <person name="Sengamalay N."/>
            <person name="Ott S."/>
            <person name="Godinez A."/>
            <person name="Nagaraj S."/>
            <person name="Vavikolanu K."/>
            <person name="Vyas G."/>
            <person name="Nadendla S."/>
            <person name="Aluvathingal J."/>
            <person name="Geyer C."/>
            <person name="Nandy P."/>
            <person name="Hobson J."/>
            <person name="Sichtig H."/>
        </authorList>
    </citation>
    <scope>NUCLEOTIDE SEQUENCE [LARGE SCALE GENOMIC DNA]</scope>
    <source>
        <strain evidence="3">FDAARGOS_285</strain>
    </source>
</reference>
<dbReference type="PANTHER" id="PTHR31302:SF25">
    <property type="entry name" value="PHOSPHOESTERASE"/>
    <property type="match status" value="1"/>
</dbReference>
<dbReference type="Pfam" id="PF00149">
    <property type="entry name" value="Metallophos"/>
    <property type="match status" value="1"/>
</dbReference>
<dbReference type="InterPro" id="IPR051158">
    <property type="entry name" value="Metallophosphoesterase_sf"/>
</dbReference>
<dbReference type="InterPro" id="IPR029052">
    <property type="entry name" value="Metallo-depent_PP-like"/>
</dbReference>
<dbReference type="PANTHER" id="PTHR31302">
    <property type="entry name" value="TRANSMEMBRANE PROTEIN WITH METALLOPHOSPHOESTERASE DOMAIN-RELATED"/>
    <property type="match status" value="1"/>
</dbReference>
<dbReference type="KEGG" id="sscu:CEP64_08085"/>
<dbReference type="GO" id="GO:0016020">
    <property type="term" value="C:membrane"/>
    <property type="evidence" value="ECO:0007669"/>
    <property type="project" value="GOC"/>
</dbReference>
<protein>
    <submittedName>
        <fullName evidence="2">Metallophosphoesterase</fullName>
    </submittedName>
</protein>
<dbReference type="RefSeq" id="WP_048542214.1">
    <property type="nucleotide sequence ID" value="NZ_CAJVGN010000001.1"/>
</dbReference>
<evidence type="ECO:0000259" key="1">
    <source>
        <dbReference type="Pfam" id="PF00149"/>
    </source>
</evidence>
<evidence type="ECO:0000313" key="2">
    <source>
        <dbReference type="EMBL" id="ASE34542.1"/>
    </source>
</evidence>
<dbReference type="CDD" id="cd07385">
    <property type="entry name" value="MPP_YkuE_C"/>
    <property type="match status" value="1"/>
</dbReference>
<dbReference type="SUPFAM" id="SSF56300">
    <property type="entry name" value="Metallo-dependent phosphatases"/>
    <property type="match status" value="1"/>
</dbReference>
<dbReference type="GO" id="GO:0009245">
    <property type="term" value="P:lipid A biosynthetic process"/>
    <property type="evidence" value="ECO:0007669"/>
    <property type="project" value="TreeGrafter"/>
</dbReference>
<dbReference type="EMBL" id="CP022046">
    <property type="protein sequence ID" value="ASE34542.1"/>
    <property type="molecule type" value="Genomic_DNA"/>
</dbReference>
<dbReference type="GeneID" id="48593310"/>
<proteinExistence type="predicted"/>
<name>A0AAI8DG92_MAMSC</name>
<dbReference type="AlphaFoldDB" id="A0AAI8DG92"/>
<dbReference type="InterPro" id="IPR004843">
    <property type="entry name" value="Calcineurin-like_PHP"/>
</dbReference>
<sequence>MKIQFPSSKIKITKHSIDTNLKSNLKLIHITDLHLGYYSNLENLYQLVRLINEQEADIVCFTGDCFDDIAQISFDPYLVIPLFRTVQSKYGKFFVPGNHDYGSNGIHTVLDIMNKSGFEVLLNSSYVVNTPDGNIQINGIDDLCFGLPNFSSSFQVPNCHINFRIGLVHEPDKVKLLDPNIHLVLSGHTHGGQVRLPKIGAIYTPTYGKVYKQGLYQIRTRQFLYVNQGIGMTRLPIRIFCSPEIAIFTLKSH</sequence>